<evidence type="ECO:0000256" key="6">
    <source>
        <dbReference type="SAM" id="MobiDB-lite"/>
    </source>
</evidence>
<dbReference type="PANTHER" id="PTHR20855">
    <property type="entry name" value="ADIPOR/PROGESTIN RECEPTOR-RELATED"/>
    <property type="match status" value="1"/>
</dbReference>
<feature type="compositionally biased region" description="Low complexity" evidence="6">
    <location>
        <begin position="65"/>
        <end position="74"/>
    </location>
</feature>
<keyword evidence="5" id="KW-0479">Metal-binding</keyword>
<dbReference type="RefSeq" id="XP_020103620.1">
    <property type="nucleotide sequence ID" value="XM_020248031.1"/>
</dbReference>
<keyword evidence="8" id="KW-1185">Reference proteome</keyword>
<dbReference type="Proteomes" id="UP000515123">
    <property type="component" value="Linkage group 14"/>
</dbReference>
<evidence type="ECO:0000313" key="9">
    <source>
        <dbReference type="RefSeq" id="XP_020103620.1"/>
    </source>
</evidence>
<feature type="binding site" evidence="5">
    <location>
        <position position="375"/>
    </location>
    <ligand>
        <name>Zn(2+)</name>
        <dbReference type="ChEBI" id="CHEBI:29105"/>
    </ligand>
</feature>
<dbReference type="InterPro" id="IPR004254">
    <property type="entry name" value="AdipoR/HlyIII-related"/>
</dbReference>
<evidence type="ECO:0000256" key="4">
    <source>
        <dbReference type="ARBA" id="ARBA00023136"/>
    </source>
</evidence>
<evidence type="ECO:0000256" key="1">
    <source>
        <dbReference type="ARBA" id="ARBA00004141"/>
    </source>
</evidence>
<evidence type="ECO:0000256" key="7">
    <source>
        <dbReference type="SAM" id="Phobius"/>
    </source>
</evidence>
<feature type="binding site" evidence="5">
    <location>
        <position position="230"/>
    </location>
    <ligand>
        <name>Zn(2+)</name>
        <dbReference type="ChEBI" id="CHEBI:29105"/>
    </ligand>
</feature>
<dbReference type="AlphaFoldDB" id="A0A6P5GE13"/>
<dbReference type="GO" id="GO:0009744">
    <property type="term" value="P:response to sucrose"/>
    <property type="evidence" value="ECO:0007669"/>
    <property type="project" value="UniProtKB-ARBA"/>
</dbReference>
<keyword evidence="5" id="KW-0862">Zinc</keyword>
<dbReference type="GO" id="GO:0038023">
    <property type="term" value="F:signaling receptor activity"/>
    <property type="evidence" value="ECO:0007669"/>
    <property type="project" value="TreeGrafter"/>
</dbReference>
<dbReference type="PANTHER" id="PTHR20855:SF100">
    <property type="entry name" value="HEPTAHELICAL TRANSMEMBRANE PROTEIN 2"/>
    <property type="match status" value="1"/>
</dbReference>
<feature type="transmembrane region" description="Helical" evidence="7">
    <location>
        <begin position="248"/>
        <end position="268"/>
    </location>
</feature>
<evidence type="ECO:0000313" key="8">
    <source>
        <dbReference type="Proteomes" id="UP000515123"/>
    </source>
</evidence>
<dbReference type="GO" id="GO:0016020">
    <property type="term" value="C:membrane"/>
    <property type="evidence" value="ECO:0007669"/>
    <property type="project" value="UniProtKB-SubCell"/>
</dbReference>
<comment type="subcellular location">
    <subcellularLocation>
        <location evidence="1">Membrane</location>
        <topology evidence="1">Multi-pass membrane protein</topology>
    </subcellularLocation>
</comment>
<dbReference type="Gramene" id="Aco006492.1.mrna1">
    <property type="protein sequence ID" value="Aco006492.1.mrna1"/>
    <property type="gene ID" value="Aco006492.1.path1"/>
</dbReference>
<feature type="transmembrane region" description="Helical" evidence="7">
    <location>
        <begin position="213"/>
        <end position="233"/>
    </location>
</feature>
<evidence type="ECO:0000256" key="2">
    <source>
        <dbReference type="ARBA" id="ARBA00022692"/>
    </source>
</evidence>
<feature type="binding site" evidence="5">
    <location>
        <position position="379"/>
    </location>
    <ligand>
        <name>Zn(2+)</name>
        <dbReference type="ChEBI" id="CHEBI:29105"/>
    </ligand>
</feature>
<accession>A0A6P5GE13</accession>
<keyword evidence="4 7" id="KW-0472">Membrane</keyword>
<protein>
    <submittedName>
        <fullName evidence="9">Heptahelical transmembrane protein ADIPOR2-like</fullName>
    </submittedName>
</protein>
<reference evidence="9" key="2">
    <citation type="submission" date="2025-08" db="UniProtKB">
        <authorList>
            <consortium name="RefSeq"/>
        </authorList>
    </citation>
    <scope>IDENTIFICATION</scope>
    <source>
        <tissue evidence="9">Leaf</tissue>
    </source>
</reference>
<dbReference type="OrthoDB" id="529367at2759"/>
<organism evidence="8 9">
    <name type="scientific">Ananas comosus</name>
    <name type="common">Pineapple</name>
    <name type="synonym">Ananas ananas</name>
    <dbReference type="NCBI Taxonomy" id="4615"/>
    <lineage>
        <taxon>Eukaryota</taxon>
        <taxon>Viridiplantae</taxon>
        <taxon>Streptophyta</taxon>
        <taxon>Embryophyta</taxon>
        <taxon>Tracheophyta</taxon>
        <taxon>Spermatophyta</taxon>
        <taxon>Magnoliopsida</taxon>
        <taxon>Liliopsida</taxon>
        <taxon>Poales</taxon>
        <taxon>Bromeliaceae</taxon>
        <taxon>Bromelioideae</taxon>
        <taxon>Ananas</taxon>
    </lineage>
</organism>
<feature type="region of interest" description="Disordered" evidence="6">
    <location>
        <begin position="36"/>
        <end position="85"/>
    </location>
</feature>
<name>A0A6P5GE13_ANACO</name>
<dbReference type="GO" id="GO:0009725">
    <property type="term" value="P:response to hormone"/>
    <property type="evidence" value="ECO:0007669"/>
    <property type="project" value="TreeGrafter"/>
</dbReference>
<sequence>MPFSMFESSRCFIPLHLSFYLFSLPLPFRVPTQIHRERETKPQGPMESPEPAITRKRKPTTIGGARSSSPSRSAPEPEEDEKGSGDLLLRRRRRRRLRLVRYEELPDYLRDNEFILDHYRSEWPIRDALLSAFSWHNETLNVWTHLGGFLVFLWLAVAGTREAIEDVRGAAGMGTSSFVVKSLAATWGSNYTASAAAESGGSGSGRVARWPRLVFLVGSMSCLAISAGSHLLACHSRRANLLCWRLDYAGIAVMIVSSFVPPLYYAFLCHPLARLAYLSAVSLLGLLLAVFLLSPALSLPRFRPLRAALFLALGFSGVVPAAHALALHWPHRDCHVALALEAAMGAAYAAGAALYVARVPERWRPGRFDLLGHSHQLFHLLVLAGALAHYAATAVLLRWRDRSAASCPLPPPPLL</sequence>
<reference evidence="8" key="1">
    <citation type="journal article" date="2015" name="Nat. Genet.">
        <title>The pineapple genome and the evolution of CAM photosynthesis.</title>
        <authorList>
            <person name="Ming R."/>
            <person name="VanBuren R."/>
            <person name="Wai C.M."/>
            <person name="Tang H."/>
            <person name="Schatz M.C."/>
            <person name="Bowers J.E."/>
            <person name="Lyons E."/>
            <person name="Wang M.L."/>
            <person name="Chen J."/>
            <person name="Biggers E."/>
            <person name="Zhang J."/>
            <person name="Huang L."/>
            <person name="Zhang L."/>
            <person name="Miao W."/>
            <person name="Zhang J."/>
            <person name="Ye Z."/>
            <person name="Miao C."/>
            <person name="Lin Z."/>
            <person name="Wang H."/>
            <person name="Zhou H."/>
            <person name="Yim W.C."/>
            <person name="Priest H.D."/>
            <person name="Zheng C."/>
            <person name="Woodhouse M."/>
            <person name="Edger P.P."/>
            <person name="Guyot R."/>
            <person name="Guo H.B."/>
            <person name="Guo H."/>
            <person name="Zheng G."/>
            <person name="Singh R."/>
            <person name="Sharma A."/>
            <person name="Min X."/>
            <person name="Zheng Y."/>
            <person name="Lee H."/>
            <person name="Gurtowski J."/>
            <person name="Sedlazeck F.J."/>
            <person name="Harkess A."/>
            <person name="McKain M.R."/>
            <person name="Liao Z."/>
            <person name="Fang J."/>
            <person name="Liu J."/>
            <person name="Zhang X."/>
            <person name="Zhang Q."/>
            <person name="Hu W."/>
            <person name="Qin Y."/>
            <person name="Wang K."/>
            <person name="Chen L.Y."/>
            <person name="Shirley N."/>
            <person name="Lin Y.R."/>
            <person name="Liu L.Y."/>
            <person name="Hernandez A.G."/>
            <person name="Wright C.L."/>
            <person name="Bulone V."/>
            <person name="Tuskan G.A."/>
            <person name="Heath K."/>
            <person name="Zee F."/>
            <person name="Moore P.H."/>
            <person name="Sunkar R."/>
            <person name="Leebens-Mack J.H."/>
            <person name="Mockler T."/>
            <person name="Bennetzen J.L."/>
            <person name="Freeling M."/>
            <person name="Sankoff D."/>
            <person name="Paterson A.H."/>
            <person name="Zhu X."/>
            <person name="Yang X."/>
            <person name="Smith J.A."/>
            <person name="Cushman J.C."/>
            <person name="Paull R.E."/>
            <person name="Yu Q."/>
        </authorList>
    </citation>
    <scope>NUCLEOTIDE SEQUENCE [LARGE SCALE GENOMIC DNA]</scope>
    <source>
        <strain evidence="8">cv. F153</strain>
    </source>
</reference>
<keyword evidence="2 7" id="KW-0812">Transmembrane</keyword>
<feature type="transmembrane region" description="Helical" evidence="7">
    <location>
        <begin position="377"/>
        <end position="397"/>
    </location>
</feature>
<feature type="transmembrane region" description="Helical" evidence="7">
    <location>
        <begin position="309"/>
        <end position="329"/>
    </location>
</feature>
<gene>
    <name evidence="9" type="primary">LOC109720739</name>
</gene>
<keyword evidence="3 7" id="KW-1133">Transmembrane helix</keyword>
<feature type="transmembrane region" description="Helical" evidence="7">
    <location>
        <begin position="336"/>
        <end position="357"/>
    </location>
</feature>
<proteinExistence type="predicted"/>
<evidence type="ECO:0000256" key="3">
    <source>
        <dbReference type="ARBA" id="ARBA00022989"/>
    </source>
</evidence>
<dbReference type="GO" id="GO:0046872">
    <property type="term" value="F:metal ion binding"/>
    <property type="evidence" value="ECO:0007669"/>
    <property type="project" value="UniProtKB-KW"/>
</dbReference>
<dbReference type="GeneID" id="109720739"/>
<feature type="transmembrane region" description="Helical" evidence="7">
    <location>
        <begin position="275"/>
        <end position="297"/>
    </location>
</feature>
<dbReference type="Pfam" id="PF03006">
    <property type="entry name" value="HlyIII"/>
    <property type="match status" value="1"/>
</dbReference>
<evidence type="ECO:0000256" key="5">
    <source>
        <dbReference type="PIRSR" id="PIRSR604254-1"/>
    </source>
</evidence>